<name>A0A317U4W2_9GAMM</name>
<evidence type="ECO:0000313" key="2">
    <source>
        <dbReference type="Proteomes" id="UP000247152"/>
    </source>
</evidence>
<gene>
    <name evidence="1" type="ORF">DGG96_07365</name>
</gene>
<accession>A0A317U4W2</accession>
<reference evidence="1 2" key="1">
    <citation type="submission" date="2018-05" db="EMBL/GenBank/DDBJ databases">
        <title>Legionella qingyii sp.nov., whole genome shotgun sequence.</title>
        <authorList>
            <person name="Wu H."/>
            <person name="Zhu Q."/>
            <person name="Hu C."/>
        </authorList>
    </citation>
    <scope>NUCLEOTIDE SEQUENCE [LARGE SCALE GENOMIC DNA]</scope>
    <source>
        <strain evidence="1 2">HEB18</strain>
    </source>
</reference>
<proteinExistence type="predicted"/>
<organism evidence="1 2">
    <name type="scientific">Legionella qingyii</name>
    <dbReference type="NCBI Taxonomy" id="2184757"/>
    <lineage>
        <taxon>Bacteria</taxon>
        <taxon>Pseudomonadati</taxon>
        <taxon>Pseudomonadota</taxon>
        <taxon>Gammaproteobacteria</taxon>
        <taxon>Legionellales</taxon>
        <taxon>Legionellaceae</taxon>
        <taxon>Legionella</taxon>
    </lineage>
</organism>
<evidence type="ECO:0000313" key="1">
    <source>
        <dbReference type="EMBL" id="PWY56305.1"/>
    </source>
</evidence>
<sequence length="100" mass="11675">MLIKHISQTLNFIKLKQDVTVHCNEIDIFRHLDKVKKHQGHAQVSTPWYFLGVYSYDPNAQKEVLMLIDTRVLVIGYYVHDLLATSYLVNKLPYLQLCSV</sequence>
<dbReference type="Proteomes" id="UP000247152">
    <property type="component" value="Unassembled WGS sequence"/>
</dbReference>
<protein>
    <submittedName>
        <fullName evidence="1">Uncharacterized protein</fullName>
    </submittedName>
</protein>
<dbReference type="EMBL" id="QHJG01000009">
    <property type="protein sequence ID" value="PWY56305.1"/>
    <property type="molecule type" value="Genomic_DNA"/>
</dbReference>
<dbReference type="AlphaFoldDB" id="A0A317U4W2"/>
<comment type="caution">
    <text evidence="1">The sequence shown here is derived from an EMBL/GenBank/DDBJ whole genome shotgun (WGS) entry which is preliminary data.</text>
</comment>